<keyword evidence="3" id="KW-0813">Transport</keyword>
<keyword evidence="4" id="KW-0732">Signal</keyword>
<comment type="subcellular location">
    <subcellularLocation>
        <location evidence="1">Cell envelope</location>
    </subcellularLocation>
</comment>
<accession>A0ABV7WE81</accession>
<dbReference type="EMBL" id="JBHRWW010000001">
    <property type="protein sequence ID" value="MFC3687307.1"/>
    <property type="molecule type" value="Genomic_DNA"/>
</dbReference>
<reference evidence="7" key="1">
    <citation type="journal article" date="2019" name="Int. J. Syst. Evol. Microbiol.">
        <title>The Global Catalogue of Microorganisms (GCM) 10K type strain sequencing project: providing services to taxonomists for standard genome sequencing and annotation.</title>
        <authorList>
            <consortium name="The Broad Institute Genomics Platform"/>
            <consortium name="The Broad Institute Genome Sequencing Center for Infectious Disease"/>
            <person name="Wu L."/>
            <person name="Ma J."/>
        </authorList>
    </citation>
    <scope>NUCLEOTIDE SEQUENCE [LARGE SCALE GENOMIC DNA]</scope>
    <source>
        <strain evidence="7">NCAIM B.02333</strain>
    </source>
</reference>
<dbReference type="PANTHER" id="PTHR43649:SF31">
    <property type="entry name" value="SN-GLYCEROL-3-PHOSPHATE-BINDING PERIPLASMIC PROTEIN UGPB"/>
    <property type="match status" value="1"/>
</dbReference>
<protein>
    <submittedName>
        <fullName evidence="6">ABC transporter substrate-binding protein</fullName>
    </submittedName>
</protein>
<dbReference type="SUPFAM" id="SSF53850">
    <property type="entry name" value="Periplasmic binding protein-like II"/>
    <property type="match status" value="1"/>
</dbReference>
<evidence type="ECO:0000256" key="5">
    <source>
        <dbReference type="SAM" id="MobiDB-lite"/>
    </source>
</evidence>
<feature type="region of interest" description="Disordered" evidence="5">
    <location>
        <begin position="1"/>
        <end position="27"/>
    </location>
</feature>
<evidence type="ECO:0000313" key="7">
    <source>
        <dbReference type="Proteomes" id="UP001595685"/>
    </source>
</evidence>
<dbReference type="RefSeq" id="WP_340288783.1">
    <property type="nucleotide sequence ID" value="NZ_JBBEOI010000003.1"/>
</dbReference>
<keyword evidence="7" id="KW-1185">Reference proteome</keyword>
<dbReference type="InterPro" id="IPR050490">
    <property type="entry name" value="Bact_solute-bd_prot1"/>
</dbReference>
<dbReference type="PANTHER" id="PTHR43649">
    <property type="entry name" value="ARABINOSE-BINDING PROTEIN-RELATED"/>
    <property type="match status" value="1"/>
</dbReference>
<dbReference type="Proteomes" id="UP001595685">
    <property type="component" value="Unassembled WGS sequence"/>
</dbReference>
<dbReference type="Gene3D" id="3.40.190.10">
    <property type="entry name" value="Periplasmic binding protein-like II"/>
    <property type="match status" value="1"/>
</dbReference>
<dbReference type="Pfam" id="PF01547">
    <property type="entry name" value="SBP_bac_1"/>
    <property type="match status" value="1"/>
</dbReference>
<organism evidence="6 7">
    <name type="scientific">Aquipuribacter hungaricus</name>
    <dbReference type="NCBI Taxonomy" id="545624"/>
    <lineage>
        <taxon>Bacteria</taxon>
        <taxon>Bacillati</taxon>
        <taxon>Actinomycetota</taxon>
        <taxon>Actinomycetes</taxon>
        <taxon>Micrococcales</taxon>
        <taxon>Intrasporangiaceae</taxon>
        <taxon>Aquipuribacter</taxon>
    </lineage>
</organism>
<dbReference type="InterPro" id="IPR006059">
    <property type="entry name" value="SBP"/>
</dbReference>
<evidence type="ECO:0000256" key="2">
    <source>
        <dbReference type="ARBA" id="ARBA00008520"/>
    </source>
</evidence>
<proteinExistence type="inferred from homology"/>
<evidence type="ECO:0000256" key="4">
    <source>
        <dbReference type="ARBA" id="ARBA00022729"/>
    </source>
</evidence>
<sequence>MSPARSVQAAPTAALPGPPAQPHGRLRRPRRAALPVLLLVGTGALLSACGPSISSGAADGAATGGSGGTDGSVAASGPGAGPAVLAAPSADAPSGEITIWDRSGDLFEVFEATIDDFNEVYPDITVNHEAVDIDAKLQNTLITGTDVPDGVFLDDARVAGYSEYLWDLSGVLDPYLDDIAPQKVDVNTLDGGVYGVPFDLDPGLLFYNETALLEAGVDATTIETYDDLLEAARQYKQARPDSGPIHLEQSPFLGQLQLEMFASQLGTSIADEQGELRLDSPEYEQVLTMLDTVQREGLGTRAEYLSPSDIEPLESGQQVFYPWAVWFSFAPQQLLPETAGDWRAMPLPAWEDGGARSGAMGGSSFVLPRDGENADLAWLFYEFLMFEEAGYSAVWGPNDVYPDGLNTSIPAYRPAADPAAPLFGPVEALGGQDLWAVATAAGEEIPGGAPIPEWWAGAVDYLGTDVQRMLDGDLTPTEVLERSSAEIQPNLVDRS</sequence>
<comment type="caution">
    <text evidence="6">The sequence shown here is derived from an EMBL/GenBank/DDBJ whole genome shotgun (WGS) entry which is preliminary data.</text>
</comment>
<comment type="similarity">
    <text evidence="2">Belongs to the bacterial solute-binding protein 1 family.</text>
</comment>
<evidence type="ECO:0000256" key="1">
    <source>
        <dbReference type="ARBA" id="ARBA00004196"/>
    </source>
</evidence>
<name>A0ABV7WE81_9MICO</name>
<evidence type="ECO:0000256" key="3">
    <source>
        <dbReference type="ARBA" id="ARBA00022448"/>
    </source>
</evidence>
<evidence type="ECO:0000313" key="6">
    <source>
        <dbReference type="EMBL" id="MFC3687307.1"/>
    </source>
</evidence>
<gene>
    <name evidence="6" type="ORF">ACFOLH_03015</name>
</gene>